<evidence type="ECO:0000313" key="2">
    <source>
        <dbReference type="Proteomes" id="UP001057375"/>
    </source>
</evidence>
<name>A0ABQ5K817_9EUKA</name>
<dbReference type="EMBL" id="BQXS01000130">
    <property type="protein sequence ID" value="GKT28042.1"/>
    <property type="molecule type" value="Genomic_DNA"/>
</dbReference>
<sequence>MGFPFLVHSPDSASMIANAIYELPYWLITISDLGGSKDKKEEEFDYFLQRRKEVESTKTKIDDKLLNEFKKKFQMEDIHELIIEMLRLEGNYLARLRTTVLISPFLFPHEVAGRHCILCFEDFPSKGEETQPAASGGGHRQRSIRLSFIGLKCIGRGRRDPRGPHLRHRGGREGQTLIYVCVESWRSYPVTAVQDKPARLLSTIPQLSKAGTARAPSARFTSVMATGTKLPSPTVFLHTRGFMGSRCHVEPAEDRRPMPDHRISQTPFELRQRFDQKSPTKSGRETRRFWRIYPRREERKIVEEDSGSGGKAQIPGTFGVGNTTINTQAILIREKERTIRWWK</sequence>
<proteinExistence type="predicted"/>
<dbReference type="Proteomes" id="UP001057375">
    <property type="component" value="Unassembled WGS sequence"/>
</dbReference>
<protein>
    <recommendedName>
        <fullName evidence="3">Ribosomal protein S3</fullName>
    </recommendedName>
</protein>
<gene>
    <name evidence="1" type="ORF">ADUPG1_000379</name>
</gene>
<reference evidence="1" key="1">
    <citation type="submission" date="2022-03" db="EMBL/GenBank/DDBJ databases">
        <title>Draft genome sequence of Aduncisulcus paluster, a free-living microaerophilic Fornicata.</title>
        <authorList>
            <person name="Yuyama I."/>
            <person name="Kume K."/>
            <person name="Tamura T."/>
            <person name="Inagaki Y."/>
            <person name="Hashimoto T."/>
        </authorList>
    </citation>
    <scope>NUCLEOTIDE SEQUENCE</scope>
    <source>
        <strain evidence="1">NY0171</strain>
    </source>
</reference>
<organism evidence="1 2">
    <name type="scientific">Aduncisulcus paluster</name>
    <dbReference type="NCBI Taxonomy" id="2918883"/>
    <lineage>
        <taxon>Eukaryota</taxon>
        <taxon>Metamonada</taxon>
        <taxon>Carpediemonas-like organisms</taxon>
        <taxon>Aduncisulcus</taxon>
    </lineage>
</organism>
<evidence type="ECO:0000313" key="1">
    <source>
        <dbReference type="EMBL" id="GKT28042.1"/>
    </source>
</evidence>
<comment type="caution">
    <text evidence="1">The sequence shown here is derived from an EMBL/GenBank/DDBJ whole genome shotgun (WGS) entry which is preliminary data.</text>
</comment>
<keyword evidence="2" id="KW-1185">Reference proteome</keyword>
<accession>A0ABQ5K817</accession>
<evidence type="ECO:0008006" key="3">
    <source>
        <dbReference type="Google" id="ProtNLM"/>
    </source>
</evidence>